<dbReference type="Proteomes" id="UP000037267">
    <property type="component" value="Unassembled WGS sequence"/>
</dbReference>
<dbReference type="PANTHER" id="PTHR31793:SF27">
    <property type="entry name" value="NOVEL THIOESTERASE SUPERFAMILY DOMAIN AND SAPOSIN A-TYPE DOMAIN CONTAINING PROTEIN (0610012H03RIK)"/>
    <property type="match status" value="1"/>
</dbReference>
<dbReference type="EMBL" id="LGSS01000004">
    <property type="protein sequence ID" value="KNF09131.1"/>
    <property type="molecule type" value="Genomic_DNA"/>
</dbReference>
<dbReference type="STRING" id="1503.CLPU_4c01770"/>
<dbReference type="Gene3D" id="3.10.129.10">
    <property type="entry name" value="Hotdog Thioesterase"/>
    <property type="match status" value="1"/>
</dbReference>
<sequence length="139" mass="16761">MINETLIRVRYAETDQMGVVYHSNYFIWFEIGRTEFFRTLGMEYKELEMREILVPVVDVGCKYKISAKYDDELIIKTRLKELTSVKLKFEYEIVRKKDESLLATGYTIHAFVSKELRPVNFKKKYRDIWDKLDQNIKEE</sequence>
<proteinExistence type="inferred from homology"/>
<keyword evidence="2 3" id="KW-0378">Hydrolase</keyword>
<dbReference type="InterPro" id="IPR029069">
    <property type="entry name" value="HotDog_dom_sf"/>
</dbReference>
<dbReference type="AlphaFoldDB" id="A0A0L0WCE0"/>
<dbReference type="Pfam" id="PF13279">
    <property type="entry name" value="4HBT_2"/>
    <property type="match status" value="1"/>
</dbReference>
<evidence type="ECO:0000256" key="1">
    <source>
        <dbReference type="ARBA" id="ARBA00005953"/>
    </source>
</evidence>
<dbReference type="PANTHER" id="PTHR31793">
    <property type="entry name" value="4-HYDROXYBENZOYL-COA THIOESTERASE FAMILY MEMBER"/>
    <property type="match status" value="1"/>
</dbReference>
<dbReference type="SUPFAM" id="SSF54637">
    <property type="entry name" value="Thioesterase/thiol ester dehydrase-isomerase"/>
    <property type="match status" value="1"/>
</dbReference>
<comment type="caution">
    <text evidence="3">The sequence shown here is derived from an EMBL/GenBank/DDBJ whole genome shotgun (WGS) entry which is preliminary data.</text>
</comment>
<dbReference type="InterPro" id="IPR008272">
    <property type="entry name" value="HB-CoA_thioesterase_AS"/>
</dbReference>
<dbReference type="PROSITE" id="PS01328">
    <property type="entry name" value="4HBCOA_THIOESTERASE"/>
    <property type="match status" value="1"/>
</dbReference>
<dbReference type="CDD" id="cd00586">
    <property type="entry name" value="4HBT"/>
    <property type="match status" value="1"/>
</dbReference>
<reference evidence="4" key="1">
    <citation type="submission" date="2015-07" db="EMBL/GenBank/DDBJ databases">
        <title>Draft genome sequence of the purine-degrading Gottschalkia purinilyticum DSM 1384 (formerly Clostridium purinilyticum).</title>
        <authorList>
            <person name="Poehlein A."/>
            <person name="Schiel-Bengelsdorf B."/>
            <person name="Bengelsdorf F.R."/>
            <person name="Daniel R."/>
            <person name="Duerre P."/>
        </authorList>
    </citation>
    <scope>NUCLEOTIDE SEQUENCE [LARGE SCALE GENOMIC DNA]</scope>
    <source>
        <strain evidence="4">DSM 1384</strain>
    </source>
</reference>
<dbReference type="OrthoDB" id="9800856at2"/>
<protein>
    <submittedName>
        <fullName evidence="3">Acyl-CoA thioester hydrolase, YbgC/YbaW family</fullName>
    </submittedName>
</protein>
<gene>
    <name evidence="3" type="ORF">CLPU_4c01770</name>
</gene>
<accession>A0A0L0WCE0</accession>
<keyword evidence="4" id="KW-1185">Reference proteome</keyword>
<dbReference type="NCBIfam" id="TIGR00051">
    <property type="entry name" value="YbgC/FadM family acyl-CoA thioesterase"/>
    <property type="match status" value="1"/>
</dbReference>
<evidence type="ECO:0000313" key="4">
    <source>
        <dbReference type="Proteomes" id="UP000037267"/>
    </source>
</evidence>
<dbReference type="RefSeq" id="WP_050354700.1">
    <property type="nucleotide sequence ID" value="NZ_LGSS01000004.1"/>
</dbReference>
<dbReference type="PIRSF" id="PIRSF003230">
    <property type="entry name" value="YbgC"/>
    <property type="match status" value="1"/>
</dbReference>
<evidence type="ECO:0000313" key="3">
    <source>
        <dbReference type="EMBL" id="KNF09131.1"/>
    </source>
</evidence>
<dbReference type="InterPro" id="IPR006684">
    <property type="entry name" value="YbgC/YbaW"/>
</dbReference>
<dbReference type="PATRIC" id="fig|1503.3.peg.2405"/>
<comment type="similarity">
    <text evidence="1">Belongs to the 4-hydroxybenzoyl-CoA thioesterase family.</text>
</comment>
<organism evidence="3 4">
    <name type="scientific">Gottschalkia purinilytica</name>
    <name type="common">Clostridium purinilyticum</name>
    <dbReference type="NCBI Taxonomy" id="1503"/>
    <lineage>
        <taxon>Bacteria</taxon>
        <taxon>Bacillati</taxon>
        <taxon>Bacillota</taxon>
        <taxon>Tissierellia</taxon>
        <taxon>Tissierellales</taxon>
        <taxon>Gottschalkiaceae</taxon>
        <taxon>Gottschalkia</taxon>
    </lineage>
</organism>
<dbReference type="GO" id="GO:0047617">
    <property type="term" value="F:fatty acyl-CoA hydrolase activity"/>
    <property type="evidence" value="ECO:0007669"/>
    <property type="project" value="TreeGrafter"/>
</dbReference>
<evidence type="ECO:0000256" key="2">
    <source>
        <dbReference type="ARBA" id="ARBA00022801"/>
    </source>
</evidence>
<dbReference type="InterPro" id="IPR050563">
    <property type="entry name" value="4-hydroxybenzoyl-CoA_TE"/>
</dbReference>
<name>A0A0L0WCE0_GOTPU</name>